<dbReference type="SUPFAM" id="SSF81324">
    <property type="entry name" value="Voltage-gated potassium channels"/>
    <property type="match status" value="1"/>
</dbReference>
<dbReference type="PROSITE" id="PS00018">
    <property type="entry name" value="EF_HAND_1"/>
    <property type="match status" value="1"/>
</dbReference>
<protein>
    <submittedName>
        <fullName evidence="15">Voltage-gated sodium channel</fullName>
    </submittedName>
</protein>
<evidence type="ECO:0000256" key="10">
    <source>
        <dbReference type="ARBA" id="ARBA00023136"/>
    </source>
</evidence>
<dbReference type="InterPro" id="IPR044581">
    <property type="entry name" value="TPC1_plant"/>
</dbReference>
<sequence>MAPRPSIAYISSFRETSFTASLDAPQEADENTRSPNPFRNVASSLLQMKNFRYSPAPAADGGDAQMKKEARAAWFVEDAMIGVFDPVGMLKKRLEHRELYVRYENMVHPERLICVLLLTVVSFVEIPLWCLERRSDVFAWEDARALCAAPGRVYLSGTDYLPVGATLLAEFACVGFGAHPAFRFAPYLRVALLAVNVTAIYESFEAVVALLPAFFNVSALLALCVGISGWLAAITFDDLDFENREGVDVNDGFDSLGTSIYTMFFVSTTANFPDQMLPSFTYRRTFGLFFFIYVLLAVFIFLNLILAVVYNEYSDFVKGRVIEANRNRARGLNEASRATPSKLVEHTNDVERVPRVEAGEVAFFFSIMDDDKSGAISKAEFYDVCDILQYSFVKVRTTTWLQRRRPDVAASPEYARLEAFVKSPLFPRVSMAVLLLNTAVVFLSSASTSRTRWTPGGEEAFAVVESSSPSPTRRCWRPSSPSSPSTSSGSTRRTASTLTVTVVLFGAAVFWALPFVDVSRDVLHRLTILRLGRLLTVLNQVDRFRLICENHYDVLNFNDFAMGFLPLFAMVTSGGPYTEFVEALNDVSGAKGAGYYFFVSFYAVGNDVYRAMFLEDDDGDDDDDDEGGVIN</sequence>
<feature type="region of interest" description="Disordered" evidence="12">
    <location>
        <begin position="466"/>
        <end position="492"/>
    </location>
</feature>
<feature type="transmembrane region" description="Helical" evidence="13">
    <location>
        <begin position="286"/>
        <end position="310"/>
    </location>
</feature>
<evidence type="ECO:0000313" key="16">
    <source>
        <dbReference type="Proteomes" id="UP001363151"/>
    </source>
</evidence>
<keyword evidence="5 13" id="KW-0812">Transmembrane</keyword>
<evidence type="ECO:0000256" key="1">
    <source>
        <dbReference type="ARBA" id="ARBA00004141"/>
    </source>
</evidence>
<evidence type="ECO:0000256" key="9">
    <source>
        <dbReference type="ARBA" id="ARBA00023065"/>
    </source>
</evidence>
<dbReference type="InterPro" id="IPR005821">
    <property type="entry name" value="Ion_trans_dom"/>
</dbReference>
<keyword evidence="4" id="KW-0813">Transport</keyword>
<organism evidence="15 16">
    <name type="scientific">Aureococcus anophagefferens</name>
    <name type="common">Harmful bloom alga</name>
    <dbReference type="NCBI Taxonomy" id="44056"/>
    <lineage>
        <taxon>Eukaryota</taxon>
        <taxon>Sar</taxon>
        <taxon>Stramenopiles</taxon>
        <taxon>Ochrophyta</taxon>
        <taxon>Pelagophyceae</taxon>
        <taxon>Pelagomonadales</taxon>
        <taxon>Pelagomonadaceae</taxon>
        <taxon>Aureococcus</taxon>
    </lineage>
</organism>
<evidence type="ECO:0000256" key="11">
    <source>
        <dbReference type="ARBA" id="ARBA00023303"/>
    </source>
</evidence>
<feature type="transmembrane region" description="Helical" evidence="13">
    <location>
        <begin position="112"/>
        <end position="129"/>
    </location>
</feature>
<gene>
    <name evidence="15" type="ORF">SO694_000920140</name>
</gene>
<dbReference type="Proteomes" id="UP001363151">
    <property type="component" value="Unassembled WGS sequence"/>
</dbReference>
<dbReference type="EMBL" id="JBBJCI010000256">
    <property type="protein sequence ID" value="KAK7236847.1"/>
    <property type="molecule type" value="Genomic_DNA"/>
</dbReference>
<feature type="transmembrane region" description="Helical" evidence="13">
    <location>
        <begin position="160"/>
        <end position="178"/>
    </location>
</feature>
<keyword evidence="16" id="KW-1185">Reference proteome</keyword>
<evidence type="ECO:0000259" key="14">
    <source>
        <dbReference type="PROSITE" id="PS50222"/>
    </source>
</evidence>
<evidence type="ECO:0000256" key="4">
    <source>
        <dbReference type="ARBA" id="ARBA00022448"/>
    </source>
</evidence>
<dbReference type="PANTHER" id="PTHR46988">
    <property type="entry name" value="TWO PORE CALCIUM CHANNEL PROTEIN 1"/>
    <property type="match status" value="1"/>
</dbReference>
<feature type="transmembrane region" description="Helical" evidence="13">
    <location>
        <begin position="217"/>
        <end position="236"/>
    </location>
</feature>
<keyword evidence="9" id="KW-0406">Ion transport</keyword>
<dbReference type="InterPro" id="IPR002048">
    <property type="entry name" value="EF_hand_dom"/>
</dbReference>
<reference evidence="15 16" key="1">
    <citation type="submission" date="2024-03" db="EMBL/GenBank/DDBJ databases">
        <title>Aureococcus anophagefferens CCMP1851 and Kratosvirus quantuckense: Draft genome of a second virus-susceptible host strain in the model system.</title>
        <authorList>
            <person name="Chase E."/>
            <person name="Truchon A.R."/>
            <person name="Schepens W."/>
            <person name="Wilhelm S.W."/>
        </authorList>
    </citation>
    <scope>NUCLEOTIDE SEQUENCE [LARGE SCALE GENOMIC DNA]</scope>
    <source>
        <strain evidence="15 16">CCMP1851</strain>
    </source>
</reference>
<comment type="subunit">
    <text evidence="3">Homodimer.</text>
</comment>
<name>A0ABR1FS71_AURAN</name>
<dbReference type="PROSITE" id="PS50222">
    <property type="entry name" value="EF_HAND_2"/>
    <property type="match status" value="1"/>
</dbReference>
<keyword evidence="6" id="KW-0677">Repeat</keyword>
<evidence type="ECO:0000256" key="13">
    <source>
        <dbReference type="SAM" id="Phobius"/>
    </source>
</evidence>
<keyword evidence="11 15" id="KW-0407">Ion channel</keyword>
<keyword evidence="8 13" id="KW-1133">Transmembrane helix</keyword>
<dbReference type="InterPro" id="IPR018247">
    <property type="entry name" value="EF_Hand_1_Ca_BS"/>
</dbReference>
<evidence type="ECO:0000256" key="6">
    <source>
        <dbReference type="ARBA" id="ARBA00022737"/>
    </source>
</evidence>
<evidence type="ECO:0000256" key="5">
    <source>
        <dbReference type="ARBA" id="ARBA00022692"/>
    </source>
</evidence>
<feature type="domain" description="EF-hand" evidence="14">
    <location>
        <begin position="356"/>
        <end position="391"/>
    </location>
</feature>
<evidence type="ECO:0000256" key="3">
    <source>
        <dbReference type="ARBA" id="ARBA00011738"/>
    </source>
</evidence>
<accession>A0ABR1FS71</accession>
<dbReference type="Pfam" id="PF00520">
    <property type="entry name" value="Ion_trans"/>
    <property type="match status" value="1"/>
</dbReference>
<keyword evidence="10 13" id="KW-0472">Membrane</keyword>
<dbReference type="PANTHER" id="PTHR46988:SF2">
    <property type="entry name" value="TWO PORE CALCIUM CHANNEL PROTEIN 1"/>
    <property type="match status" value="1"/>
</dbReference>
<evidence type="ECO:0000256" key="7">
    <source>
        <dbReference type="ARBA" id="ARBA00022837"/>
    </source>
</evidence>
<evidence type="ECO:0000256" key="8">
    <source>
        <dbReference type="ARBA" id="ARBA00022989"/>
    </source>
</evidence>
<dbReference type="Gene3D" id="1.10.287.70">
    <property type="match status" value="1"/>
</dbReference>
<evidence type="ECO:0000256" key="12">
    <source>
        <dbReference type="SAM" id="MobiDB-lite"/>
    </source>
</evidence>
<evidence type="ECO:0000313" key="15">
    <source>
        <dbReference type="EMBL" id="KAK7236847.1"/>
    </source>
</evidence>
<comment type="subcellular location">
    <subcellularLocation>
        <location evidence="1">Membrane</location>
        <topology evidence="1">Multi-pass membrane protein</topology>
    </subcellularLocation>
</comment>
<proteinExistence type="inferred from homology"/>
<dbReference type="GO" id="GO:0034220">
    <property type="term" value="P:monoatomic ion transmembrane transport"/>
    <property type="evidence" value="ECO:0007669"/>
    <property type="project" value="UniProtKB-KW"/>
</dbReference>
<feature type="transmembrane region" description="Helical" evidence="13">
    <location>
        <begin position="495"/>
        <end position="516"/>
    </location>
</feature>
<comment type="similarity">
    <text evidence="2">Belongs to the calcium channel alpha-1 subunit (TC 1.A.1.11) family. Two pore calcium channel subfamily.</text>
</comment>
<keyword evidence="7" id="KW-0106">Calcium</keyword>
<evidence type="ECO:0000256" key="2">
    <source>
        <dbReference type="ARBA" id="ARBA00009286"/>
    </source>
</evidence>
<feature type="transmembrane region" description="Helical" evidence="13">
    <location>
        <begin position="425"/>
        <end position="443"/>
    </location>
</feature>
<comment type="caution">
    <text evidence="15">The sequence shown here is derived from an EMBL/GenBank/DDBJ whole genome shotgun (WGS) entry which is preliminary data.</text>
</comment>